<sequence>PWNRLVKARYDNGVDSADPVIATYEYDGLFRRIEKTVTHQGTGVVHGSDADGNTGIQAGNRHEHYFWRGTGVSPVNWRLIETRDNSDNTLNQFVYGTQYIDEPESGT</sequence>
<evidence type="ECO:0000313" key="1">
    <source>
        <dbReference type="EMBL" id="GAG19149.1"/>
    </source>
</evidence>
<comment type="caution">
    <text evidence="1">The sequence shown here is derived from an EMBL/GenBank/DDBJ whole genome shotgun (WGS) entry which is preliminary data.</text>
</comment>
<gene>
    <name evidence="1" type="ORF">S01H1_52822</name>
</gene>
<organism evidence="1">
    <name type="scientific">marine sediment metagenome</name>
    <dbReference type="NCBI Taxonomy" id="412755"/>
    <lineage>
        <taxon>unclassified sequences</taxon>
        <taxon>metagenomes</taxon>
        <taxon>ecological metagenomes</taxon>
    </lineage>
</organism>
<dbReference type="AlphaFoldDB" id="X0VLE6"/>
<protein>
    <submittedName>
        <fullName evidence="1">Uncharacterized protein</fullName>
    </submittedName>
</protein>
<proteinExistence type="predicted"/>
<dbReference type="EMBL" id="BARS01034164">
    <property type="protein sequence ID" value="GAG19149.1"/>
    <property type="molecule type" value="Genomic_DNA"/>
</dbReference>
<reference evidence="1" key="1">
    <citation type="journal article" date="2014" name="Front. Microbiol.">
        <title>High frequency of phylogenetically diverse reductive dehalogenase-homologous genes in deep subseafloor sedimentary metagenomes.</title>
        <authorList>
            <person name="Kawai M."/>
            <person name="Futagami T."/>
            <person name="Toyoda A."/>
            <person name="Takaki Y."/>
            <person name="Nishi S."/>
            <person name="Hori S."/>
            <person name="Arai W."/>
            <person name="Tsubouchi T."/>
            <person name="Morono Y."/>
            <person name="Uchiyama I."/>
            <person name="Ito T."/>
            <person name="Fujiyama A."/>
            <person name="Inagaki F."/>
            <person name="Takami H."/>
        </authorList>
    </citation>
    <scope>NUCLEOTIDE SEQUENCE</scope>
    <source>
        <strain evidence="1">Expedition CK06-06</strain>
    </source>
</reference>
<name>X0VLE6_9ZZZZ</name>
<accession>X0VLE6</accession>
<feature type="non-terminal residue" evidence="1">
    <location>
        <position position="1"/>
    </location>
</feature>